<organism evidence="2 3">
    <name type="scientific">Algimonas ampicilliniresistens</name>
    <dbReference type="NCBI Taxonomy" id="1298735"/>
    <lineage>
        <taxon>Bacteria</taxon>
        <taxon>Pseudomonadati</taxon>
        <taxon>Pseudomonadota</taxon>
        <taxon>Alphaproteobacteria</taxon>
        <taxon>Maricaulales</taxon>
        <taxon>Robiginitomaculaceae</taxon>
        <taxon>Algimonas</taxon>
    </lineage>
</organism>
<evidence type="ECO:0000313" key="2">
    <source>
        <dbReference type="EMBL" id="GLQ22644.1"/>
    </source>
</evidence>
<dbReference type="EMBL" id="BSNK01000001">
    <property type="protein sequence ID" value="GLQ22644.1"/>
    <property type="molecule type" value="Genomic_DNA"/>
</dbReference>
<name>A0ABQ5V6N6_9PROT</name>
<evidence type="ECO:0000256" key="1">
    <source>
        <dbReference type="SAM" id="Phobius"/>
    </source>
</evidence>
<evidence type="ECO:0000313" key="3">
    <source>
        <dbReference type="Proteomes" id="UP001161391"/>
    </source>
</evidence>
<comment type="caution">
    <text evidence="2">The sequence shown here is derived from an EMBL/GenBank/DDBJ whole genome shotgun (WGS) entry which is preliminary data.</text>
</comment>
<dbReference type="Proteomes" id="UP001161391">
    <property type="component" value="Unassembled WGS sequence"/>
</dbReference>
<keyword evidence="1" id="KW-0472">Membrane</keyword>
<feature type="transmembrane region" description="Helical" evidence="1">
    <location>
        <begin position="45"/>
        <end position="66"/>
    </location>
</feature>
<reference evidence="2" key="1">
    <citation type="journal article" date="2014" name="Int. J. Syst. Evol. Microbiol.">
        <title>Complete genome of a new Firmicutes species belonging to the dominant human colonic microbiota ('Ruminococcus bicirculans') reveals two chromosomes and a selective capacity to utilize plant glucans.</title>
        <authorList>
            <consortium name="NISC Comparative Sequencing Program"/>
            <person name="Wegmann U."/>
            <person name="Louis P."/>
            <person name="Goesmann A."/>
            <person name="Henrissat B."/>
            <person name="Duncan S.H."/>
            <person name="Flint H.J."/>
        </authorList>
    </citation>
    <scope>NUCLEOTIDE SEQUENCE</scope>
    <source>
        <strain evidence="2">NBRC 108219</strain>
    </source>
</reference>
<accession>A0ABQ5V6N6</accession>
<sequence length="72" mass="8188">MDLNTDLILTLSAIVVCAGLAFIGIRKRFTEKQDIRPYRIPWMIIALFSIAVGFMLFVHLVNIFGFETGGRR</sequence>
<keyword evidence="3" id="KW-1185">Reference proteome</keyword>
<gene>
    <name evidence="2" type="ORF">GCM10007853_05180</name>
</gene>
<dbReference type="RefSeq" id="WP_284387184.1">
    <property type="nucleotide sequence ID" value="NZ_BSNK01000001.1"/>
</dbReference>
<proteinExistence type="predicted"/>
<keyword evidence="1" id="KW-1133">Transmembrane helix</keyword>
<protein>
    <submittedName>
        <fullName evidence="2">Uncharacterized protein</fullName>
    </submittedName>
</protein>
<feature type="transmembrane region" description="Helical" evidence="1">
    <location>
        <begin position="6"/>
        <end position="25"/>
    </location>
</feature>
<keyword evidence="1" id="KW-0812">Transmembrane</keyword>
<reference evidence="2" key="2">
    <citation type="submission" date="2023-01" db="EMBL/GenBank/DDBJ databases">
        <title>Draft genome sequence of Algimonas ampicilliniresistens strain NBRC 108219.</title>
        <authorList>
            <person name="Sun Q."/>
            <person name="Mori K."/>
        </authorList>
    </citation>
    <scope>NUCLEOTIDE SEQUENCE</scope>
    <source>
        <strain evidence="2">NBRC 108219</strain>
    </source>
</reference>